<keyword evidence="1" id="KW-0812">Transmembrane</keyword>
<comment type="caution">
    <text evidence="3">The sequence shown here is derived from an EMBL/GenBank/DDBJ whole genome shotgun (WGS) entry which is preliminary data.</text>
</comment>
<evidence type="ECO:0000313" key="3">
    <source>
        <dbReference type="EMBL" id="MBB4928264.1"/>
    </source>
</evidence>
<accession>A0A7W7RAC2</accession>
<keyword evidence="1" id="KW-0472">Membrane</keyword>
<feature type="transmembrane region" description="Helical" evidence="1">
    <location>
        <begin position="21"/>
        <end position="41"/>
    </location>
</feature>
<dbReference type="AlphaFoldDB" id="A0A7W7RAC2"/>
<organism evidence="3 4">
    <name type="scientific">Kitasatospora kifunensis</name>
    <name type="common">Streptomyces kifunensis</name>
    <dbReference type="NCBI Taxonomy" id="58351"/>
    <lineage>
        <taxon>Bacteria</taxon>
        <taxon>Bacillati</taxon>
        <taxon>Actinomycetota</taxon>
        <taxon>Actinomycetes</taxon>
        <taxon>Kitasatosporales</taxon>
        <taxon>Streptomycetaceae</taxon>
        <taxon>Kitasatospora</taxon>
    </lineage>
</organism>
<dbReference type="Pfam" id="PF13400">
    <property type="entry name" value="Tad"/>
    <property type="match status" value="1"/>
</dbReference>
<dbReference type="RefSeq" id="WP_221522572.1">
    <property type="nucleotide sequence ID" value="NZ_JACHJV010000002.1"/>
</dbReference>
<proteinExistence type="predicted"/>
<sequence length="144" mass="14173">MTGVIARLRARLTKGERDRGSISLFVVTAMVAVLAVLALVADGAGKLSALNHAQATAQEAARIGADSVSAGAAISGDGITVDRGAAQRAATAYLAQAGVTGSVSFDNTGSIVVDTTQTYTPVLLPLGGGAVTGHASAKLIVQGG</sequence>
<keyword evidence="4" id="KW-1185">Reference proteome</keyword>
<dbReference type="Proteomes" id="UP000540506">
    <property type="component" value="Unassembled WGS sequence"/>
</dbReference>
<name>A0A7W7RAC2_KITKI</name>
<dbReference type="EMBL" id="JACHJV010000002">
    <property type="protein sequence ID" value="MBB4928264.1"/>
    <property type="molecule type" value="Genomic_DNA"/>
</dbReference>
<feature type="domain" description="Putative Flp pilus-assembly TadG-like N-terminal" evidence="2">
    <location>
        <begin position="20"/>
        <end position="66"/>
    </location>
</feature>
<evidence type="ECO:0000313" key="4">
    <source>
        <dbReference type="Proteomes" id="UP000540506"/>
    </source>
</evidence>
<protein>
    <recommendedName>
        <fullName evidence="2">Putative Flp pilus-assembly TadG-like N-terminal domain-containing protein</fullName>
    </recommendedName>
</protein>
<reference evidence="3 4" key="1">
    <citation type="submission" date="2020-08" db="EMBL/GenBank/DDBJ databases">
        <title>Sequencing the genomes of 1000 actinobacteria strains.</title>
        <authorList>
            <person name="Klenk H.-P."/>
        </authorList>
    </citation>
    <scope>NUCLEOTIDE SEQUENCE [LARGE SCALE GENOMIC DNA]</scope>
    <source>
        <strain evidence="3 4">DSM 41654</strain>
    </source>
</reference>
<keyword evidence="1" id="KW-1133">Transmembrane helix</keyword>
<evidence type="ECO:0000259" key="2">
    <source>
        <dbReference type="Pfam" id="PF13400"/>
    </source>
</evidence>
<gene>
    <name evidence="3" type="ORF">FHR34_007359</name>
</gene>
<dbReference type="InterPro" id="IPR028087">
    <property type="entry name" value="Tad_N"/>
</dbReference>
<evidence type="ECO:0000256" key="1">
    <source>
        <dbReference type="SAM" id="Phobius"/>
    </source>
</evidence>